<feature type="domain" description="UspA" evidence="2">
    <location>
        <begin position="3"/>
        <end position="143"/>
    </location>
</feature>
<accession>A0A3D9HMN3</accession>
<dbReference type="CDD" id="cd00293">
    <property type="entry name" value="USP-like"/>
    <property type="match status" value="1"/>
</dbReference>
<reference evidence="3 4" key="1">
    <citation type="submission" date="2018-07" db="EMBL/GenBank/DDBJ databases">
        <title>Genomic Encyclopedia of Type Strains, Phase III (KMG-III): the genomes of soil and plant-associated and newly described type strains.</title>
        <authorList>
            <person name="Whitman W."/>
        </authorList>
    </citation>
    <scope>NUCLEOTIDE SEQUENCE [LARGE SCALE GENOMIC DNA]</scope>
    <source>
        <strain evidence="3 4">CECT 8488</strain>
    </source>
</reference>
<gene>
    <name evidence="3" type="ORF">DFP90_10438</name>
</gene>
<dbReference type="InterPro" id="IPR006016">
    <property type="entry name" value="UspA"/>
</dbReference>
<comment type="caution">
    <text evidence="3">The sequence shown here is derived from an EMBL/GenBank/DDBJ whole genome shotgun (WGS) entry which is preliminary data.</text>
</comment>
<evidence type="ECO:0000313" key="4">
    <source>
        <dbReference type="Proteomes" id="UP000256845"/>
    </source>
</evidence>
<dbReference type="Pfam" id="PF00582">
    <property type="entry name" value="Usp"/>
    <property type="match status" value="1"/>
</dbReference>
<dbReference type="SUPFAM" id="SSF52402">
    <property type="entry name" value="Adenine nucleotide alpha hydrolases-like"/>
    <property type="match status" value="1"/>
</dbReference>
<evidence type="ECO:0000256" key="1">
    <source>
        <dbReference type="ARBA" id="ARBA00008791"/>
    </source>
</evidence>
<comment type="similarity">
    <text evidence="1">Belongs to the universal stress protein A family.</text>
</comment>
<dbReference type="PANTHER" id="PTHR46268">
    <property type="entry name" value="STRESS RESPONSE PROTEIN NHAX"/>
    <property type="match status" value="1"/>
</dbReference>
<evidence type="ECO:0000259" key="2">
    <source>
        <dbReference type="Pfam" id="PF00582"/>
    </source>
</evidence>
<sequence length="143" mass="15409">MPKTYIVGYDTSAGADRAVEFAVAQAKGTGAAIKIVHVLEWSAYSFLTPQELEERHQRRTEELDRAAAQVNPVVERVRAQDVECESVIKYGHVADIICDIAEETGAAQIFVGRTGHSALSSRVFGSVQLSLVQASPVAVTVVP</sequence>
<dbReference type="RefSeq" id="WP_115936570.1">
    <property type="nucleotide sequence ID" value="NZ_QRDW01000004.1"/>
</dbReference>
<dbReference type="EMBL" id="QRDW01000004">
    <property type="protein sequence ID" value="RED50767.1"/>
    <property type="molecule type" value="Genomic_DNA"/>
</dbReference>
<dbReference type="OrthoDB" id="5186731at2"/>
<protein>
    <submittedName>
        <fullName evidence="3">Nucleotide-binding universal stress UspA family protein</fullName>
    </submittedName>
</protein>
<dbReference type="PANTHER" id="PTHR46268:SF6">
    <property type="entry name" value="UNIVERSAL STRESS PROTEIN UP12"/>
    <property type="match status" value="1"/>
</dbReference>
<organism evidence="3 4">
    <name type="scientific">Aestuariispira insulae</name>
    <dbReference type="NCBI Taxonomy" id="1461337"/>
    <lineage>
        <taxon>Bacteria</taxon>
        <taxon>Pseudomonadati</taxon>
        <taxon>Pseudomonadota</taxon>
        <taxon>Alphaproteobacteria</taxon>
        <taxon>Rhodospirillales</taxon>
        <taxon>Kiloniellaceae</taxon>
        <taxon>Aestuariispira</taxon>
    </lineage>
</organism>
<evidence type="ECO:0000313" key="3">
    <source>
        <dbReference type="EMBL" id="RED50767.1"/>
    </source>
</evidence>
<keyword evidence="4" id="KW-1185">Reference proteome</keyword>
<dbReference type="Proteomes" id="UP000256845">
    <property type="component" value="Unassembled WGS sequence"/>
</dbReference>
<dbReference type="Gene3D" id="3.40.50.620">
    <property type="entry name" value="HUPs"/>
    <property type="match status" value="1"/>
</dbReference>
<dbReference type="InterPro" id="IPR014729">
    <property type="entry name" value="Rossmann-like_a/b/a_fold"/>
</dbReference>
<proteinExistence type="inferred from homology"/>
<dbReference type="AlphaFoldDB" id="A0A3D9HMN3"/>
<name>A0A3D9HMN3_9PROT</name>